<dbReference type="OrthoDB" id="275223at2157"/>
<dbReference type="CDD" id="cd22231">
    <property type="entry name" value="RHH_NikR_HicB-like"/>
    <property type="match status" value="1"/>
</dbReference>
<evidence type="ECO:0000313" key="2">
    <source>
        <dbReference type="EMBL" id="CQH61661.1"/>
    </source>
</evidence>
<protein>
    <submittedName>
        <fullName evidence="2">Uncharacterized protein</fullName>
    </submittedName>
</protein>
<dbReference type="STRING" id="1407499.HHUB_3513"/>
<evidence type="ECO:0000313" key="3">
    <source>
        <dbReference type="Proteomes" id="UP000066737"/>
    </source>
</evidence>
<gene>
    <name evidence="2" type="ORF">HHUB_3513</name>
</gene>
<name>A0A0U5H8K5_9EURY</name>
<dbReference type="Proteomes" id="UP000066737">
    <property type="component" value="Chromosome I"/>
</dbReference>
<dbReference type="KEGG" id="hhb:Hhub_3513"/>
<dbReference type="RefSeq" id="WP_157533999.1">
    <property type="nucleotide sequence ID" value="NZ_LN831302.1"/>
</dbReference>
<feature type="region of interest" description="Disordered" evidence="1">
    <location>
        <begin position="340"/>
        <end position="359"/>
    </location>
</feature>
<evidence type="ECO:0000256" key="1">
    <source>
        <dbReference type="SAM" id="MobiDB-lite"/>
    </source>
</evidence>
<keyword evidence="3" id="KW-1185">Reference proteome</keyword>
<accession>A0A0U5H8K5</accession>
<reference evidence="3" key="1">
    <citation type="journal article" date="2016" name="Environ. Microbiol.">
        <title>The complete genome of a viable archaeum isolated from 123-million-year-old rock salt.</title>
        <authorList>
            <person name="Jaakkola S.T."/>
            <person name="Pfeiffer F."/>
            <person name="Ravantti J.J."/>
            <person name="Guo Q."/>
            <person name="Liu Y."/>
            <person name="Chen X."/>
            <person name="Ma H."/>
            <person name="Yang C."/>
            <person name="Oksanen H.M."/>
            <person name="Bamford D.H."/>
        </authorList>
    </citation>
    <scope>NUCLEOTIDE SEQUENCE</scope>
    <source>
        <strain evidence="3">JI20-1</strain>
    </source>
</reference>
<proteinExistence type="predicted"/>
<feature type="region of interest" description="Disordered" evidence="1">
    <location>
        <begin position="48"/>
        <end position="79"/>
    </location>
</feature>
<dbReference type="EMBL" id="LN831302">
    <property type="protein sequence ID" value="CQH61661.1"/>
    <property type="molecule type" value="Genomic_DNA"/>
</dbReference>
<dbReference type="GeneID" id="43331071"/>
<dbReference type="AlphaFoldDB" id="A0A0U5H8K5"/>
<organism evidence="2 3">
    <name type="scientific">Halobacterium hubeiense</name>
    <dbReference type="NCBI Taxonomy" id="1407499"/>
    <lineage>
        <taxon>Archaea</taxon>
        <taxon>Methanobacteriati</taxon>
        <taxon>Methanobacteriota</taxon>
        <taxon>Stenosarchaea group</taxon>
        <taxon>Halobacteria</taxon>
        <taxon>Halobacteriales</taxon>
        <taxon>Halobacteriaceae</taxon>
        <taxon>Halobacterium</taxon>
    </lineage>
</organism>
<sequence length="359" mass="40926">MRIPAEVDPDTYEQINQLVKQGAYASPNQFIRVAIQNQLDLEETDINSSEIGSQGGSADSLRTITGDQDATRPRTPSSTFEWGYQVPKTIPLETAFPLERDDQLLFSQYYRFLPLKFVLYELAKLYQSNDETITLSTFRSHIKNAVEPLRDEIVAWENEENVKKKNRKSAGFPKSDSNNPEQSMNRFLNHFVGKVQKTKSEPAGFGHELGVLAIKRDGGSESWRTWLTESGEEFLRYKNPLLAHGPEEPALSESERRFLVDHIRQNIDLEFEFMCYISDIISEVEGTYTSRMEDLHQFLAAEDALGEDITENQVRSQTGGTISRMVDLGILTRGDRRGHYNLEEHPEDFPEPSPSGKLE</sequence>